<dbReference type="Pfam" id="PF13520">
    <property type="entry name" value="AA_permease_2"/>
    <property type="match status" value="1"/>
</dbReference>
<dbReference type="PANTHER" id="PTHR43243">
    <property type="entry name" value="INNER MEMBRANE TRANSPORTER YGJI-RELATED"/>
    <property type="match status" value="1"/>
</dbReference>
<dbReference type="KEGG" id="msil:METEAL_16320"/>
<evidence type="ECO:0000256" key="1">
    <source>
        <dbReference type="ARBA" id="ARBA00004141"/>
    </source>
</evidence>
<keyword evidence="3 6" id="KW-0812">Transmembrane</keyword>
<dbReference type="GO" id="GO:0015171">
    <property type="term" value="F:amino acid transmembrane transporter activity"/>
    <property type="evidence" value="ECO:0007669"/>
    <property type="project" value="TreeGrafter"/>
</dbReference>
<evidence type="ECO:0000256" key="3">
    <source>
        <dbReference type="ARBA" id="ARBA00022692"/>
    </source>
</evidence>
<dbReference type="Gene3D" id="1.20.1740.10">
    <property type="entry name" value="Amino acid/polyamine transporter I"/>
    <property type="match status" value="1"/>
</dbReference>
<dbReference type="EMBL" id="AP027080">
    <property type="protein sequence ID" value="BDU72458.1"/>
    <property type="molecule type" value="Genomic_DNA"/>
</dbReference>
<dbReference type="Proteomes" id="UP001238179">
    <property type="component" value="Chromosome"/>
</dbReference>
<feature type="transmembrane region" description="Helical" evidence="6">
    <location>
        <begin position="395"/>
        <end position="412"/>
    </location>
</feature>
<evidence type="ECO:0000256" key="4">
    <source>
        <dbReference type="ARBA" id="ARBA00022989"/>
    </source>
</evidence>
<feature type="transmembrane region" description="Helical" evidence="6">
    <location>
        <begin position="340"/>
        <end position="363"/>
    </location>
</feature>
<feature type="transmembrane region" description="Helical" evidence="6">
    <location>
        <begin position="296"/>
        <end position="320"/>
    </location>
</feature>
<keyword evidence="5 6" id="KW-0472">Membrane</keyword>
<accession>A0AA48KBE9</accession>
<organism evidence="7 8">
    <name type="scientific">Mesoterricola silvestris</name>
    <dbReference type="NCBI Taxonomy" id="2927979"/>
    <lineage>
        <taxon>Bacteria</taxon>
        <taxon>Pseudomonadati</taxon>
        <taxon>Acidobacteriota</taxon>
        <taxon>Holophagae</taxon>
        <taxon>Holophagales</taxon>
        <taxon>Holophagaceae</taxon>
        <taxon>Mesoterricola</taxon>
    </lineage>
</organism>
<protein>
    <submittedName>
        <fullName evidence="7">Amino acid permease</fullName>
    </submittedName>
</protein>
<dbReference type="PANTHER" id="PTHR43243:SF4">
    <property type="entry name" value="CATIONIC AMINO ACID TRANSPORTER 4"/>
    <property type="match status" value="1"/>
</dbReference>
<feature type="transmembrane region" description="Helical" evidence="6">
    <location>
        <begin position="450"/>
        <end position="470"/>
    </location>
</feature>
<feature type="transmembrane region" description="Helical" evidence="6">
    <location>
        <begin position="42"/>
        <end position="63"/>
    </location>
</feature>
<feature type="transmembrane region" description="Helical" evidence="6">
    <location>
        <begin position="418"/>
        <end position="438"/>
    </location>
</feature>
<evidence type="ECO:0000256" key="2">
    <source>
        <dbReference type="ARBA" id="ARBA00022448"/>
    </source>
</evidence>
<dbReference type="RefSeq" id="WP_316415364.1">
    <property type="nucleotide sequence ID" value="NZ_AP027080.1"/>
</dbReference>
<keyword evidence="2" id="KW-0813">Transport</keyword>
<gene>
    <name evidence="7" type="ORF">METEAL_16320</name>
</gene>
<reference evidence="8" key="1">
    <citation type="journal article" date="2023" name="Int. J. Syst. Evol. Microbiol.">
        <title>Mesoterricola silvestris gen. nov., sp. nov., Mesoterricola sediminis sp. nov., Geothrix oryzae sp. nov., Geothrix edaphica sp. nov., Geothrix rubra sp. nov., and Geothrix limicola sp. nov., six novel members of Acidobacteriota isolated from soils.</title>
        <authorList>
            <person name="Itoh H."/>
            <person name="Sugisawa Y."/>
            <person name="Mise K."/>
            <person name="Xu Z."/>
            <person name="Kuniyasu M."/>
            <person name="Ushijima N."/>
            <person name="Kawano K."/>
            <person name="Kobayashi E."/>
            <person name="Shiratori Y."/>
            <person name="Masuda Y."/>
            <person name="Senoo K."/>
        </authorList>
    </citation>
    <scope>NUCLEOTIDE SEQUENCE [LARGE SCALE GENOMIC DNA]</scope>
    <source>
        <strain evidence="8">W79</strain>
    </source>
</reference>
<sequence length="509" mass="53470">MDSSLPAGVRRSRLFFRKPLAALLEEARGENRLRRILGPVHLTALGIGAVIGAGIFVATGAAARNVAGPALMLSYAVAAVTCVFAALCYAEFAAMVPVAGSAYTYAYATLGELFAWIIGWDLILEYGVASAAVATGWSAYAQGLLAKAGLVLPAALVSSPWRYDPAAGSLVGTGALVNLPAALVVGAVTYVLVRGIQETSRLNTVMVAVKVAAVLFVIAAGLFFVSSANWRPFAPYGWTGLCFFGHTVAGQVDPGGKPVGMLAGAAIIFFAYIGFDAVSTHTEEARNPQRDVPVGIVTSLAVCSILYVAMVAVLTGMVRFDQLDISAPVSLAFKARGQGWAEGLVAVAGVAGITSVLLVMMLSGPRVFLAMARDGLLPRKVFGVVHPRYRTPWKSTILTGACVAVMAGLLPIDVLLHLTNIGTLLAFVIVCSAVLIMRRTHPGAERPFRCPWVPAVPILGILSCLLLMFSLPVANWYRLGIWLALGILVYFGYGRRHSVLGRASGADPA</sequence>
<feature type="transmembrane region" description="Helical" evidence="6">
    <location>
        <begin position="205"/>
        <end position="226"/>
    </location>
</feature>
<feature type="transmembrane region" description="Helical" evidence="6">
    <location>
        <begin position="69"/>
        <end position="90"/>
    </location>
</feature>
<comment type="subcellular location">
    <subcellularLocation>
        <location evidence="1">Membrane</location>
        <topology evidence="1">Multi-pass membrane protein</topology>
    </subcellularLocation>
</comment>
<evidence type="ECO:0000256" key="5">
    <source>
        <dbReference type="ARBA" id="ARBA00023136"/>
    </source>
</evidence>
<dbReference type="GO" id="GO:0016020">
    <property type="term" value="C:membrane"/>
    <property type="evidence" value="ECO:0007669"/>
    <property type="project" value="UniProtKB-SubCell"/>
</dbReference>
<feature type="transmembrane region" description="Helical" evidence="6">
    <location>
        <begin position="102"/>
        <end position="119"/>
    </location>
</feature>
<feature type="transmembrane region" description="Helical" evidence="6">
    <location>
        <begin position="258"/>
        <end position="275"/>
    </location>
</feature>
<feature type="transmembrane region" description="Helical" evidence="6">
    <location>
        <begin position="170"/>
        <end position="193"/>
    </location>
</feature>
<dbReference type="PIRSF" id="PIRSF006060">
    <property type="entry name" value="AA_transporter"/>
    <property type="match status" value="1"/>
</dbReference>
<proteinExistence type="predicted"/>
<evidence type="ECO:0000256" key="6">
    <source>
        <dbReference type="SAM" id="Phobius"/>
    </source>
</evidence>
<feature type="transmembrane region" description="Helical" evidence="6">
    <location>
        <begin position="476"/>
        <end position="493"/>
    </location>
</feature>
<evidence type="ECO:0000313" key="8">
    <source>
        <dbReference type="Proteomes" id="UP001238179"/>
    </source>
</evidence>
<evidence type="ECO:0000313" key="7">
    <source>
        <dbReference type="EMBL" id="BDU72458.1"/>
    </source>
</evidence>
<keyword evidence="8" id="KW-1185">Reference proteome</keyword>
<name>A0AA48KBE9_9BACT</name>
<keyword evidence="4 6" id="KW-1133">Transmembrane helix</keyword>
<dbReference type="InterPro" id="IPR002293">
    <property type="entry name" value="AA/rel_permease1"/>
</dbReference>
<dbReference type="AlphaFoldDB" id="A0AA48KBE9"/>